<reference evidence="2" key="3">
    <citation type="submission" date="2017-03" db="EMBL/GenBank/DDBJ databases">
        <authorList>
            <person name="Dastager S.G."/>
            <person name="Neurgaonkar P.S."/>
            <person name="Dharne M.S."/>
        </authorList>
    </citation>
    <scope>NUCLEOTIDE SEQUENCE</scope>
    <source>
        <strain evidence="2">DSM 25145</strain>
    </source>
</reference>
<evidence type="ECO:0000313" key="4">
    <source>
        <dbReference type="Proteomes" id="UP000186385"/>
    </source>
</evidence>
<feature type="transmembrane region" description="Helical" evidence="1">
    <location>
        <begin position="21"/>
        <end position="40"/>
    </location>
</feature>
<evidence type="ECO:0000256" key="1">
    <source>
        <dbReference type="SAM" id="Phobius"/>
    </source>
</evidence>
<feature type="transmembrane region" description="Helical" evidence="1">
    <location>
        <begin position="111"/>
        <end position="135"/>
    </location>
</feature>
<dbReference type="STRING" id="1017273.SAMN05443094_101531"/>
<feature type="transmembrane region" description="Helical" evidence="1">
    <location>
        <begin position="88"/>
        <end position="105"/>
    </location>
</feature>
<dbReference type="EMBL" id="MWSK01000001">
    <property type="protein sequence ID" value="OXS80378.1"/>
    <property type="molecule type" value="Genomic_DNA"/>
</dbReference>
<proteinExistence type="predicted"/>
<evidence type="ECO:0000313" key="5">
    <source>
        <dbReference type="Proteomes" id="UP000215545"/>
    </source>
</evidence>
<keyword evidence="1" id="KW-1133">Transmembrane helix</keyword>
<accession>A0A1N6PI58</accession>
<reference evidence="3 4" key="1">
    <citation type="submission" date="2017-01" db="EMBL/GenBank/DDBJ databases">
        <authorList>
            <person name="Mah S.A."/>
            <person name="Swanson W.J."/>
            <person name="Moy G.W."/>
            <person name="Vacquier V.D."/>
        </authorList>
    </citation>
    <scope>NUCLEOTIDE SEQUENCE [LARGE SCALE GENOMIC DNA]</scope>
    <source>
        <strain evidence="3 4">NIO-1016</strain>
    </source>
</reference>
<keyword evidence="1" id="KW-0472">Membrane</keyword>
<dbReference type="OrthoDB" id="2970671at2"/>
<dbReference type="Proteomes" id="UP000215545">
    <property type="component" value="Unassembled WGS sequence"/>
</dbReference>
<evidence type="ECO:0000313" key="2">
    <source>
        <dbReference type="EMBL" id="OXS80378.1"/>
    </source>
</evidence>
<name>A0A1N6PI58_9BACI</name>
<keyword evidence="5" id="KW-1185">Reference proteome</keyword>
<dbReference type="Proteomes" id="UP000186385">
    <property type="component" value="Unassembled WGS sequence"/>
</dbReference>
<organism evidence="3 4">
    <name type="scientific">Domibacillus enclensis</name>
    <dbReference type="NCBI Taxonomy" id="1017273"/>
    <lineage>
        <taxon>Bacteria</taxon>
        <taxon>Bacillati</taxon>
        <taxon>Bacillota</taxon>
        <taxon>Bacilli</taxon>
        <taxon>Bacillales</taxon>
        <taxon>Bacillaceae</taxon>
        <taxon>Domibacillus</taxon>
    </lineage>
</organism>
<protein>
    <submittedName>
        <fullName evidence="3">Uncharacterized protein</fullName>
    </submittedName>
</protein>
<dbReference type="EMBL" id="FTLX01000001">
    <property type="protein sequence ID" value="SIQ04025.1"/>
    <property type="molecule type" value="Genomic_DNA"/>
</dbReference>
<feature type="transmembrane region" description="Helical" evidence="1">
    <location>
        <begin position="60"/>
        <end position="81"/>
    </location>
</feature>
<keyword evidence="1" id="KW-0812">Transmembrane</keyword>
<dbReference type="AlphaFoldDB" id="A0A1N6PI58"/>
<evidence type="ECO:0000313" key="3">
    <source>
        <dbReference type="EMBL" id="SIQ04025.1"/>
    </source>
</evidence>
<sequence>MVQQNKSKNSDYFSVKKIIEIGVGAGFFLFLMGWLLHTFHFIKWTPMLASIMPSSKGMKIVIAALLILFLSIVLSSLYYALLRKRKPFLSGIVISVFLFLCLFLFTDREALYLVTLYALLSVYSLFISMSVSWWYEQSK</sequence>
<gene>
    <name evidence="2" type="ORF">B1B05_02550</name>
    <name evidence="3" type="ORF">SAMN05443094_101531</name>
</gene>
<reference evidence="5" key="2">
    <citation type="submission" date="2017-03" db="EMBL/GenBank/DDBJ databases">
        <title>Bacillus sp. V-88(T) DSM27956, whole genome shotgun sequencing project.</title>
        <authorList>
            <person name="Dastager S.G."/>
            <person name="Neurgaonkar P.S."/>
            <person name="Dharne M.S."/>
        </authorList>
    </citation>
    <scope>NUCLEOTIDE SEQUENCE [LARGE SCALE GENOMIC DNA]</scope>
    <source>
        <strain evidence="5">DSM 25145</strain>
    </source>
</reference>
<dbReference type="RefSeq" id="WP_045850952.1">
    <property type="nucleotide sequence ID" value="NZ_FTLX01000001.1"/>
</dbReference>